<dbReference type="InterPro" id="IPR020471">
    <property type="entry name" value="AKR"/>
</dbReference>
<feature type="domain" description="NADP-dependent oxidoreductase" evidence="3">
    <location>
        <begin position="18"/>
        <end position="317"/>
    </location>
</feature>
<dbReference type="PANTHER" id="PTHR43364">
    <property type="entry name" value="NADH-SPECIFIC METHYLGLYOXAL REDUCTASE-RELATED"/>
    <property type="match status" value="1"/>
</dbReference>
<evidence type="ECO:0000256" key="1">
    <source>
        <dbReference type="ARBA" id="ARBA00023002"/>
    </source>
</evidence>
<feature type="region of interest" description="Disordered" evidence="2">
    <location>
        <begin position="314"/>
        <end position="339"/>
    </location>
</feature>
<dbReference type="SUPFAM" id="SSF51430">
    <property type="entry name" value="NAD(P)-linked oxidoreductase"/>
    <property type="match status" value="1"/>
</dbReference>
<dbReference type="EMBL" id="JAUHQA010000001">
    <property type="protein sequence ID" value="MDN4479678.1"/>
    <property type="molecule type" value="Genomic_DNA"/>
</dbReference>
<proteinExistence type="predicted"/>
<keyword evidence="1" id="KW-0560">Oxidoreductase</keyword>
<organism evidence="4 5">
    <name type="scientific">Demequina muriae</name>
    <dbReference type="NCBI Taxonomy" id="3051664"/>
    <lineage>
        <taxon>Bacteria</taxon>
        <taxon>Bacillati</taxon>
        <taxon>Actinomycetota</taxon>
        <taxon>Actinomycetes</taxon>
        <taxon>Micrococcales</taxon>
        <taxon>Demequinaceae</taxon>
        <taxon>Demequina</taxon>
    </lineage>
</organism>
<dbReference type="Proteomes" id="UP001172708">
    <property type="component" value="Unassembled WGS sequence"/>
</dbReference>
<keyword evidence="5" id="KW-1185">Reference proteome</keyword>
<dbReference type="PRINTS" id="PR00069">
    <property type="entry name" value="ALDKETRDTASE"/>
</dbReference>
<dbReference type="PANTHER" id="PTHR43364:SF4">
    <property type="entry name" value="NAD(P)-LINKED OXIDOREDUCTASE SUPERFAMILY PROTEIN"/>
    <property type="match status" value="1"/>
</dbReference>
<sequence>MKYRQLGASGAAISHYSLGTMTFGAETSEEDSHAQLDLYAERGGTVIETADVYSGGVSEQIVGRWLANRDNATTDAMFLAGKGRFPVGVPAFEAGLSRRHLRRALDATLARMGVDHLDLYQVHSWDPLTPLEETLGFLEDAVRSGKVSYVGLSNFLGWQIAQAATLARGRFPLVSMQPQYNLLAREVEWEIVPASEANGLGILPWSPLGGGWLAGKYTKDAAPSGATRLGEDPERGVEAYGKRSQDERTWRVLDAVSEVATRIGRTEAQVSLAWLDSRPAVSSIILGCRTSEQLASNLDASDVELSAEDLALLDEASDPQPANWPYGAAGVEQRSRSLG</sequence>
<protein>
    <submittedName>
        <fullName evidence="4">Aldo/keto reductase</fullName>
    </submittedName>
</protein>
<evidence type="ECO:0000313" key="5">
    <source>
        <dbReference type="Proteomes" id="UP001172708"/>
    </source>
</evidence>
<dbReference type="InterPro" id="IPR023210">
    <property type="entry name" value="NADP_OxRdtase_dom"/>
</dbReference>
<dbReference type="RefSeq" id="WP_301140862.1">
    <property type="nucleotide sequence ID" value="NZ_JAUHQA010000001.1"/>
</dbReference>
<dbReference type="Pfam" id="PF00248">
    <property type="entry name" value="Aldo_ket_red"/>
    <property type="match status" value="1"/>
</dbReference>
<evidence type="ECO:0000313" key="4">
    <source>
        <dbReference type="EMBL" id="MDN4479678.1"/>
    </source>
</evidence>
<name>A0ABT8GE25_9MICO</name>
<reference evidence="4" key="1">
    <citation type="submission" date="2023-06" db="EMBL/GenBank/DDBJ databases">
        <title>Egi l300058.</title>
        <authorList>
            <person name="Gao L."/>
            <person name="Fang B.-Z."/>
            <person name="Li W.-J."/>
        </authorList>
    </citation>
    <scope>NUCLEOTIDE SEQUENCE</scope>
    <source>
        <strain evidence="4">EGI L300058</strain>
    </source>
</reference>
<comment type="caution">
    <text evidence="4">The sequence shown here is derived from an EMBL/GenBank/DDBJ whole genome shotgun (WGS) entry which is preliminary data.</text>
</comment>
<gene>
    <name evidence="4" type="ORF">QQX02_01895</name>
</gene>
<evidence type="ECO:0000256" key="2">
    <source>
        <dbReference type="SAM" id="MobiDB-lite"/>
    </source>
</evidence>
<dbReference type="Gene3D" id="3.20.20.100">
    <property type="entry name" value="NADP-dependent oxidoreductase domain"/>
    <property type="match status" value="1"/>
</dbReference>
<dbReference type="InterPro" id="IPR036812">
    <property type="entry name" value="NAD(P)_OxRdtase_dom_sf"/>
</dbReference>
<accession>A0ABT8GE25</accession>
<evidence type="ECO:0000259" key="3">
    <source>
        <dbReference type="Pfam" id="PF00248"/>
    </source>
</evidence>
<dbReference type="InterPro" id="IPR050523">
    <property type="entry name" value="AKR_Detox_Biosynth"/>
</dbReference>